<evidence type="ECO:0000313" key="5">
    <source>
        <dbReference type="EMBL" id="KAK3690301.1"/>
    </source>
</evidence>
<dbReference type="PRINTS" id="PR00420">
    <property type="entry name" value="RNGMNOXGNASE"/>
</dbReference>
<reference evidence="5" key="1">
    <citation type="journal article" date="2023" name="Mol. Phylogenet. Evol.">
        <title>Genome-scale phylogeny and comparative genomics of the fungal order Sordariales.</title>
        <authorList>
            <person name="Hensen N."/>
            <person name="Bonometti L."/>
            <person name="Westerberg I."/>
            <person name="Brannstrom I.O."/>
            <person name="Guillou S."/>
            <person name="Cros-Aarteil S."/>
            <person name="Calhoun S."/>
            <person name="Haridas S."/>
            <person name="Kuo A."/>
            <person name="Mondo S."/>
            <person name="Pangilinan J."/>
            <person name="Riley R."/>
            <person name="LaButti K."/>
            <person name="Andreopoulos B."/>
            <person name="Lipzen A."/>
            <person name="Chen C."/>
            <person name="Yan M."/>
            <person name="Daum C."/>
            <person name="Ng V."/>
            <person name="Clum A."/>
            <person name="Steindorff A."/>
            <person name="Ohm R.A."/>
            <person name="Martin F."/>
            <person name="Silar P."/>
            <person name="Natvig D.O."/>
            <person name="Lalanne C."/>
            <person name="Gautier V."/>
            <person name="Ament-Velasquez S.L."/>
            <person name="Kruys A."/>
            <person name="Hutchinson M.I."/>
            <person name="Powell A.J."/>
            <person name="Barry K."/>
            <person name="Miller A.N."/>
            <person name="Grigoriev I.V."/>
            <person name="Debuchy R."/>
            <person name="Gladieux P."/>
            <person name="Hiltunen Thoren M."/>
            <person name="Johannesson H."/>
        </authorList>
    </citation>
    <scope>NUCLEOTIDE SEQUENCE</scope>
    <source>
        <strain evidence="5">CBS 314.62</strain>
    </source>
</reference>
<evidence type="ECO:0000259" key="4">
    <source>
        <dbReference type="Pfam" id="PF01494"/>
    </source>
</evidence>
<keyword evidence="6" id="KW-1185">Reference proteome</keyword>
<dbReference type="PANTHER" id="PTHR43876">
    <property type="entry name" value="UBIQUINONE BIOSYNTHESIS MONOOXYGENASE COQ6, MITOCHONDRIAL"/>
    <property type="match status" value="1"/>
</dbReference>
<keyword evidence="2" id="KW-0274">FAD</keyword>
<dbReference type="AlphaFoldDB" id="A0AAE1CE91"/>
<dbReference type="EMBL" id="JAULSO010000002">
    <property type="protein sequence ID" value="KAK3690301.1"/>
    <property type="molecule type" value="Genomic_DNA"/>
</dbReference>
<sequence>MVERPFNKVIVVGAGPSGLLLALLLSKHGISVEILEAADQLDQQPRAAHYGTPAIPEFRRAGIVDEMRKRGMRLSTLSWRRPEDHSYIAGFDLSDVLSDIDGEDLRTHCYPMQDLDALMLEEITEKYGGKVLWKHKVVDIGQDADKAWVDVETPEGKKRFEGDYIVGADGANSQIRRSLFGDEFPGFTWDAQIIATNTYYDFEKFGFHDANFIIHPENFYMAAKITQDGLYRITYGETPGLTREEYLARQPGKFEEILPGHPKPDAYKIINFSPYKMHQRCAPKFRVGRFALVADAAHLCNPWGGLGITGGFVDVGGLFDCLAGIWDGKADESILDLYSAVRIQKWKEIIDVLSQENFRRVSDKDPATRLERDPFMQMLKRGETDRPFLKEVMLAGLAVRYDFTQHYRGEGVKAKV</sequence>
<gene>
    <name evidence="5" type="ORF">B0T22DRAFT_463310</name>
</gene>
<evidence type="ECO:0000256" key="3">
    <source>
        <dbReference type="ARBA" id="ARBA00023002"/>
    </source>
</evidence>
<keyword evidence="3" id="KW-0560">Oxidoreductase</keyword>
<comment type="caution">
    <text evidence="5">The sequence shown here is derived from an EMBL/GenBank/DDBJ whole genome shotgun (WGS) entry which is preliminary data.</text>
</comment>
<dbReference type="SUPFAM" id="SSF51905">
    <property type="entry name" value="FAD/NAD(P)-binding domain"/>
    <property type="match status" value="1"/>
</dbReference>
<feature type="domain" description="FAD-binding" evidence="4">
    <location>
        <begin position="8"/>
        <end position="349"/>
    </location>
</feature>
<accession>A0AAE1CE91</accession>
<dbReference type="PANTHER" id="PTHR43876:SF18">
    <property type="entry name" value="PUTATIVE (AFU_ORTHOLOGUE AFUA_3G09540)-RELATED"/>
    <property type="match status" value="1"/>
</dbReference>
<dbReference type="GO" id="GO:0071949">
    <property type="term" value="F:FAD binding"/>
    <property type="evidence" value="ECO:0007669"/>
    <property type="project" value="InterPro"/>
</dbReference>
<dbReference type="Gene3D" id="3.50.50.60">
    <property type="entry name" value="FAD/NAD(P)-binding domain"/>
    <property type="match status" value="1"/>
</dbReference>
<keyword evidence="1" id="KW-0285">Flavoprotein</keyword>
<organism evidence="5 6">
    <name type="scientific">Podospora appendiculata</name>
    <dbReference type="NCBI Taxonomy" id="314037"/>
    <lineage>
        <taxon>Eukaryota</taxon>
        <taxon>Fungi</taxon>
        <taxon>Dikarya</taxon>
        <taxon>Ascomycota</taxon>
        <taxon>Pezizomycotina</taxon>
        <taxon>Sordariomycetes</taxon>
        <taxon>Sordariomycetidae</taxon>
        <taxon>Sordariales</taxon>
        <taxon>Podosporaceae</taxon>
        <taxon>Podospora</taxon>
    </lineage>
</organism>
<evidence type="ECO:0000256" key="1">
    <source>
        <dbReference type="ARBA" id="ARBA00022630"/>
    </source>
</evidence>
<proteinExistence type="predicted"/>
<evidence type="ECO:0000313" key="6">
    <source>
        <dbReference type="Proteomes" id="UP001270362"/>
    </source>
</evidence>
<dbReference type="InterPro" id="IPR036188">
    <property type="entry name" value="FAD/NAD-bd_sf"/>
</dbReference>
<dbReference type="GO" id="GO:0005739">
    <property type="term" value="C:mitochondrion"/>
    <property type="evidence" value="ECO:0007669"/>
    <property type="project" value="TreeGrafter"/>
</dbReference>
<dbReference type="Pfam" id="PF01494">
    <property type="entry name" value="FAD_binding_3"/>
    <property type="match status" value="1"/>
</dbReference>
<dbReference type="Proteomes" id="UP001270362">
    <property type="component" value="Unassembled WGS sequence"/>
</dbReference>
<reference evidence="5" key="2">
    <citation type="submission" date="2023-06" db="EMBL/GenBank/DDBJ databases">
        <authorList>
            <consortium name="Lawrence Berkeley National Laboratory"/>
            <person name="Haridas S."/>
            <person name="Hensen N."/>
            <person name="Bonometti L."/>
            <person name="Westerberg I."/>
            <person name="Brannstrom I.O."/>
            <person name="Guillou S."/>
            <person name="Cros-Aarteil S."/>
            <person name="Calhoun S."/>
            <person name="Kuo A."/>
            <person name="Mondo S."/>
            <person name="Pangilinan J."/>
            <person name="Riley R."/>
            <person name="Labutti K."/>
            <person name="Andreopoulos B."/>
            <person name="Lipzen A."/>
            <person name="Chen C."/>
            <person name="Yanf M."/>
            <person name="Daum C."/>
            <person name="Ng V."/>
            <person name="Clum A."/>
            <person name="Steindorff A."/>
            <person name="Ohm R."/>
            <person name="Martin F."/>
            <person name="Silar P."/>
            <person name="Natvig D."/>
            <person name="Lalanne C."/>
            <person name="Gautier V."/>
            <person name="Ament-Velasquez S.L."/>
            <person name="Kruys A."/>
            <person name="Hutchinson M.I."/>
            <person name="Powell A.J."/>
            <person name="Barry K."/>
            <person name="Miller A.N."/>
            <person name="Grigoriev I.V."/>
            <person name="Debuchy R."/>
            <person name="Gladieux P."/>
            <person name="Thoren M.H."/>
            <person name="Johannesson H."/>
        </authorList>
    </citation>
    <scope>NUCLEOTIDE SEQUENCE</scope>
    <source>
        <strain evidence="5">CBS 314.62</strain>
    </source>
</reference>
<dbReference type="InterPro" id="IPR051205">
    <property type="entry name" value="UbiH/COQ6_monooxygenase"/>
</dbReference>
<dbReference type="Gene3D" id="3.30.70.2450">
    <property type="match status" value="1"/>
</dbReference>
<dbReference type="GO" id="GO:0016491">
    <property type="term" value="F:oxidoreductase activity"/>
    <property type="evidence" value="ECO:0007669"/>
    <property type="project" value="UniProtKB-KW"/>
</dbReference>
<evidence type="ECO:0000256" key="2">
    <source>
        <dbReference type="ARBA" id="ARBA00022827"/>
    </source>
</evidence>
<name>A0AAE1CE91_9PEZI</name>
<protein>
    <submittedName>
        <fullName evidence="5">FAD binding domain-containing protein</fullName>
    </submittedName>
</protein>
<dbReference type="InterPro" id="IPR002938">
    <property type="entry name" value="FAD-bd"/>
</dbReference>